<protein>
    <submittedName>
        <fullName evidence="2">Uncharacterized protein</fullName>
    </submittedName>
</protein>
<feature type="region of interest" description="Disordered" evidence="1">
    <location>
        <begin position="33"/>
        <end position="96"/>
    </location>
</feature>
<sequence length="183" mass="20477">GHPEAAGMKDKPLKFYEKWQVIIGNEQATGDRAVEAGDFFSPLSQDPTSDSQTQPDDFSGDSVPHDDFVDPISTQRDSNASGFTTTQPSIGPTQRRKRLRALEEGINYGITGMVEAANRIAATFEGPNWGKINTIFEAMPELEEDDIYQAAELFNKEPWMAQYFLSLSEGRKLAWIKMKLQKI</sequence>
<dbReference type="AlphaFoldDB" id="A0AA41VCM7"/>
<evidence type="ECO:0000256" key="1">
    <source>
        <dbReference type="SAM" id="MobiDB-lite"/>
    </source>
</evidence>
<dbReference type="Proteomes" id="UP001177140">
    <property type="component" value="Unassembled WGS sequence"/>
</dbReference>
<accession>A0AA41VCM7</accession>
<keyword evidence="3" id="KW-1185">Reference proteome</keyword>
<feature type="compositionally biased region" description="Polar residues" evidence="1">
    <location>
        <begin position="42"/>
        <end position="56"/>
    </location>
</feature>
<name>A0AA41VCM7_PAPNU</name>
<feature type="non-terminal residue" evidence="2">
    <location>
        <position position="1"/>
    </location>
</feature>
<reference evidence="2" key="1">
    <citation type="submission" date="2022-03" db="EMBL/GenBank/DDBJ databases">
        <title>A functionally conserved STORR gene fusion in Papaver species that diverged 16.8 million years ago.</title>
        <authorList>
            <person name="Catania T."/>
        </authorList>
    </citation>
    <scope>NUCLEOTIDE SEQUENCE</scope>
    <source>
        <strain evidence="2">S-191538</strain>
    </source>
</reference>
<dbReference type="EMBL" id="JAJJMA010194046">
    <property type="protein sequence ID" value="MCL7038793.1"/>
    <property type="molecule type" value="Genomic_DNA"/>
</dbReference>
<evidence type="ECO:0000313" key="3">
    <source>
        <dbReference type="Proteomes" id="UP001177140"/>
    </source>
</evidence>
<organism evidence="2 3">
    <name type="scientific">Papaver nudicaule</name>
    <name type="common">Iceland poppy</name>
    <dbReference type="NCBI Taxonomy" id="74823"/>
    <lineage>
        <taxon>Eukaryota</taxon>
        <taxon>Viridiplantae</taxon>
        <taxon>Streptophyta</taxon>
        <taxon>Embryophyta</taxon>
        <taxon>Tracheophyta</taxon>
        <taxon>Spermatophyta</taxon>
        <taxon>Magnoliopsida</taxon>
        <taxon>Ranunculales</taxon>
        <taxon>Papaveraceae</taxon>
        <taxon>Papaveroideae</taxon>
        <taxon>Papaver</taxon>
    </lineage>
</organism>
<gene>
    <name evidence="2" type="ORF">MKW94_010201</name>
</gene>
<proteinExistence type="predicted"/>
<evidence type="ECO:0000313" key="2">
    <source>
        <dbReference type="EMBL" id="MCL7038793.1"/>
    </source>
</evidence>
<comment type="caution">
    <text evidence="2">The sequence shown here is derived from an EMBL/GenBank/DDBJ whole genome shotgun (WGS) entry which is preliminary data.</text>
</comment>
<feature type="compositionally biased region" description="Polar residues" evidence="1">
    <location>
        <begin position="72"/>
        <end position="92"/>
    </location>
</feature>